<dbReference type="EMBL" id="JAJFAZ020000100">
    <property type="protein sequence ID" value="KAI5310951.1"/>
    <property type="molecule type" value="Genomic_DNA"/>
</dbReference>
<dbReference type="AlphaFoldDB" id="A0AAD4US38"/>
<name>A0AAD4US38_PRUDU</name>
<reference evidence="2 4" key="1">
    <citation type="journal article" date="2022" name="G3 (Bethesda)">
        <title>Whole-genome sequence and methylome profiling of the almond [Prunus dulcis (Mill.) D.A. Webb] cultivar 'Nonpareil'.</title>
        <authorList>
            <person name="D'Amico-Willman K.M."/>
            <person name="Ouma W.Z."/>
            <person name="Meulia T."/>
            <person name="Sideli G.M."/>
            <person name="Gradziel T.M."/>
            <person name="Fresnedo-Ramirez J."/>
        </authorList>
    </citation>
    <scope>NUCLEOTIDE SEQUENCE [LARGE SCALE GENOMIC DNA]</scope>
    <source>
        <strain evidence="2">Clone GOH B32 T37-40</strain>
    </source>
</reference>
<evidence type="ECO:0000313" key="3">
    <source>
        <dbReference type="EMBL" id="KAI5310951.1"/>
    </source>
</evidence>
<proteinExistence type="predicted"/>
<evidence type="ECO:0000313" key="2">
    <source>
        <dbReference type="EMBL" id="KAI5310947.1"/>
    </source>
</evidence>
<evidence type="ECO:0000313" key="4">
    <source>
        <dbReference type="Proteomes" id="UP001054821"/>
    </source>
</evidence>
<accession>A0AAD4US38</accession>
<sequence length="149" mass="17151">MDQLKTNETLKLFYSHGRKILPCHIDDNLRYLGDLKRVLAFDASISFAVSCGYSVDLRCQLPDEGVQHTNVGGDCEKKPIDAYDYSETTYLNMENISRTHLRSFLVVFHLLKQGVIEYKMQIRVMKNSRFMSKIGMTNSLMKMIANISM</sequence>
<evidence type="ECO:0000313" key="1">
    <source>
        <dbReference type="EMBL" id="KAI5310919.1"/>
    </source>
</evidence>
<gene>
    <name evidence="1" type="ORF">L3X38_040724</name>
    <name evidence="2" type="ORF">L3X38_045470</name>
    <name evidence="3" type="ORF">L3X38_045474</name>
</gene>
<comment type="caution">
    <text evidence="2">The sequence shown here is derived from an EMBL/GenBank/DDBJ whole genome shotgun (WGS) entry which is preliminary data.</text>
</comment>
<protein>
    <submittedName>
        <fullName evidence="2">Uncharacterized protein</fullName>
    </submittedName>
</protein>
<dbReference type="Proteomes" id="UP001054821">
    <property type="component" value="Unassembled WGS sequence"/>
</dbReference>
<dbReference type="EMBL" id="JAJFAZ020000103">
    <property type="protein sequence ID" value="KAI5310919.1"/>
    <property type="molecule type" value="Genomic_DNA"/>
</dbReference>
<organism evidence="2 4">
    <name type="scientific">Prunus dulcis</name>
    <name type="common">Almond</name>
    <name type="synonym">Amygdalus dulcis</name>
    <dbReference type="NCBI Taxonomy" id="3755"/>
    <lineage>
        <taxon>Eukaryota</taxon>
        <taxon>Viridiplantae</taxon>
        <taxon>Streptophyta</taxon>
        <taxon>Embryophyta</taxon>
        <taxon>Tracheophyta</taxon>
        <taxon>Spermatophyta</taxon>
        <taxon>Magnoliopsida</taxon>
        <taxon>eudicotyledons</taxon>
        <taxon>Gunneridae</taxon>
        <taxon>Pentapetalae</taxon>
        <taxon>rosids</taxon>
        <taxon>fabids</taxon>
        <taxon>Rosales</taxon>
        <taxon>Rosaceae</taxon>
        <taxon>Amygdaloideae</taxon>
        <taxon>Amygdaleae</taxon>
        <taxon>Prunus</taxon>
    </lineage>
</organism>
<dbReference type="EMBL" id="JAJFAZ020000100">
    <property type="protein sequence ID" value="KAI5310947.1"/>
    <property type="molecule type" value="Genomic_DNA"/>
</dbReference>
<keyword evidence="4" id="KW-1185">Reference proteome</keyword>